<name>A0A0G4FGE6_9ALVE</name>
<evidence type="ECO:0000313" key="3">
    <source>
        <dbReference type="EMBL" id="CEM12300.1"/>
    </source>
</evidence>
<accession>A0A0G4FGE6</accession>
<sequence>MLMQKRAAKTRAGTETIQRLAKKGYIVCNPAGNHDDNLLLQLAFNTVPRSFFISNDLYRDHRRKPPPGVDRDEWESFVMSHRKAFTWVQGRFTSVFAMEKVEKEKKGGRRSSCSSSTRPSEGTAAKKVNKTAGGVNKYQKSRNRYAIRKRRVAAGSTAAEKSSILSIDRVTWIQR</sequence>
<reference evidence="3" key="1">
    <citation type="submission" date="2014-11" db="EMBL/GenBank/DDBJ databases">
        <authorList>
            <person name="Otto D Thomas"/>
            <person name="Naeem Raeece"/>
        </authorList>
    </citation>
    <scope>NUCLEOTIDE SEQUENCE</scope>
</reference>
<dbReference type="InterPro" id="IPR021869">
    <property type="entry name" value="RNase_Zc3h12_NYN"/>
</dbReference>
<feature type="region of interest" description="Disordered" evidence="1">
    <location>
        <begin position="106"/>
        <end position="142"/>
    </location>
</feature>
<dbReference type="Pfam" id="PF11977">
    <property type="entry name" value="RNase_Zc3h12a"/>
    <property type="match status" value="1"/>
</dbReference>
<gene>
    <name evidence="3" type="ORF">Cvel_16840</name>
</gene>
<dbReference type="Gene3D" id="3.40.50.11980">
    <property type="match status" value="1"/>
</dbReference>
<evidence type="ECO:0000256" key="1">
    <source>
        <dbReference type="SAM" id="MobiDB-lite"/>
    </source>
</evidence>
<dbReference type="EMBL" id="CDMZ01000348">
    <property type="protein sequence ID" value="CEM12300.1"/>
    <property type="molecule type" value="Genomic_DNA"/>
</dbReference>
<protein>
    <recommendedName>
        <fullName evidence="2">RNase NYN domain-containing protein</fullName>
    </recommendedName>
</protein>
<dbReference type="VEuPathDB" id="CryptoDB:Cvel_16840"/>
<dbReference type="AlphaFoldDB" id="A0A0G4FGE6"/>
<proteinExistence type="predicted"/>
<feature type="domain" description="RNase NYN" evidence="2">
    <location>
        <begin position="13"/>
        <end position="93"/>
    </location>
</feature>
<feature type="compositionally biased region" description="Low complexity" evidence="1">
    <location>
        <begin position="110"/>
        <end position="123"/>
    </location>
</feature>
<organism evidence="3">
    <name type="scientific">Chromera velia CCMP2878</name>
    <dbReference type="NCBI Taxonomy" id="1169474"/>
    <lineage>
        <taxon>Eukaryota</taxon>
        <taxon>Sar</taxon>
        <taxon>Alveolata</taxon>
        <taxon>Colpodellida</taxon>
        <taxon>Chromeraceae</taxon>
        <taxon>Chromera</taxon>
    </lineage>
</organism>
<evidence type="ECO:0000259" key="2">
    <source>
        <dbReference type="Pfam" id="PF11977"/>
    </source>
</evidence>